<protein>
    <recommendedName>
        <fullName evidence="6 15">tRNA (guanine-N(1)-)-methyltransferase</fullName>
        <ecNumber evidence="5 15">2.1.1.228</ecNumber>
    </recommendedName>
    <alternativeName>
        <fullName evidence="12 15">M1G-methyltransferase</fullName>
    </alternativeName>
    <alternativeName>
        <fullName evidence="13 15">tRNA [GM37] methyltransferase</fullName>
    </alternativeName>
</protein>
<proteinExistence type="inferred from homology"/>
<accession>A0A134CF71</accession>
<evidence type="ECO:0000256" key="16">
    <source>
        <dbReference type="PIRSR" id="PIRSR000386-1"/>
    </source>
</evidence>
<sequence length="244" mass="27484">MKIDIISLFPDFIQAFYQHSIIGRAVASGVIDLDVTNPRQFTYDRHRMVDDTIYGGGQGMLMKAAPLFTAVEVVRRSVEKRRIIFMGPTGCPFTQQKARELATYDQLILVCGHYEGVDYRVETELVDEVISIGDYVLTGGEIPAMVVTDAVVRMIPGVLGTHASATDDSFYTSLLECPQYTKPSIFRQWAVPDVLCNGDHKKIASWRRQASLQRTAMLRPDLLIHASLTPQERLWLSSEKEEIE</sequence>
<dbReference type="InterPro" id="IPR023148">
    <property type="entry name" value="tRNA_m1G_MeTrfase_C_sf"/>
</dbReference>
<dbReference type="InterPro" id="IPR016009">
    <property type="entry name" value="tRNA_MeTrfase_TRMD/TRM10"/>
</dbReference>
<dbReference type="FunFam" id="1.10.1270.20:FF:000001">
    <property type="entry name" value="tRNA (guanine-N(1)-)-methyltransferase"/>
    <property type="match status" value="1"/>
</dbReference>
<dbReference type="STRING" id="1588748.HMPREF3182_00942"/>
<evidence type="ECO:0000256" key="4">
    <source>
        <dbReference type="ARBA" id="ARBA00011738"/>
    </source>
</evidence>
<dbReference type="PANTHER" id="PTHR46417">
    <property type="entry name" value="TRNA (GUANINE-N(1)-)-METHYLTRANSFERASE"/>
    <property type="match status" value="1"/>
</dbReference>
<keyword evidence="20" id="KW-1185">Reference proteome</keyword>
<evidence type="ECO:0000256" key="5">
    <source>
        <dbReference type="ARBA" id="ARBA00012807"/>
    </source>
</evidence>
<dbReference type="PIRSF" id="PIRSF000386">
    <property type="entry name" value="tRNA_mtase"/>
    <property type="match status" value="1"/>
</dbReference>
<evidence type="ECO:0000256" key="12">
    <source>
        <dbReference type="ARBA" id="ARBA00029736"/>
    </source>
</evidence>
<evidence type="ECO:0000256" key="2">
    <source>
        <dbReference type="ARBA" id="ARBA00004496"/>
    </source>
</evidence>
<evidence type="ECO:0000256" key="13">
    <source>
        <dbReference type="ARBA" id="ARBA00033392"/>
    </source>
</evidence>
<evidence type="ECO:0000259" key="18">
    <source>
        <dbReference type="Pfam" id="PF01746"/>
    </source>
</evidence>
<dbReference type="SUPFAM" id="SSF75217">
    <property type="entry name" value="alpha/beta knot"/>
    <property type="match status" value="1"/>
</dbReference>
<dbReference type="HAMAP" id="MF_00605">
    <property type="entry name" value="TrmD"/>
    <property type="match status" value="1"/>
</dbReference>
<evidence type="ECO:0000256" key="1">
    <source>
        <dbReference type="ARBA" id="ARBA00002634"/>
    </source>
</evidence>
<comment type="catalytic activity">
    <reaction evidence="14 15 17">
        <text>guanosine(37) in tRNA + S-adenosyl-L-methionine = N(1)-methylguanosine(37) in tRNA + S-adenosyl-L-homocysteine + H(+)</text>
        <dbReference type="Rhea" id="RHEA:36899"/>
        <dbReference type="Rhea" id="RHEA-COMP:10145"/>
        <dbReference type="Rhea" id="RHEA-COMP:10147"/>
        <dbReference type="ChEBI" id="CHEBI:15378"/>
        <dbReference type="ChEBI" id="CHEBI:57856"/>
        <dbReference type="ChEBI" id="CHEBI:59789"/>
        <dbReference type="ChEBI" id="CHEBI:73542"/>
        <dbReference type="ChEBI" id="CHEBI:74269"/>
        <dbReference type="EC" id="2.1.1.228"/>
    </reaction>
</comment>
<gene>
    <name evidence="15" type="primary">trmD</name>
    <name evidence="19" type="ORF">HMPREF3182_00942</name>
</gene>
<evidence type="ECO:0000313" key="19">
    <source>
        <dbReference type="EMBL" id="KXB90861.1"/>
    </source>
</evidence>
<dbReference type="NCBIfam" id="TIGR00088">
    <property type="entry name" value="trmD"/>
    <property type="match status" value="1"/>
</dbReference>
<keyword evidence="9 15" id="KW-0808">Transferase</keyword>
<dbReference type="CDD" id="cd18080">
    <property type="entry name" value="TrmD-like"/>
    <property type="match status" value="1"/>
</dbReference>
<organism evidence="19 20">
    <name type="scientific">Megasphaera hutchinsoni</name>
    <dbReference type="NCBI Taxonomy" id="1588748"/>
    <lineage>
        <taxon>Bacteria</taxon>
        <taxon>Bacillati</taxon>
        <taxon>Bacillota</taxon>
        <taxon>Negativicutes</taxon>
        <taxon>Veillonellales</taxon>
        <taxon>Veillonellaceae</taxon>
        <taxon>Megasphaera</taxon>
    </lineage>
</organism>
<dbReference type="EMBL" id="LSDT01000043">
    <property type="protein sequence ID" value="KXB90861.1"/>
    <property type="molecule type" value="Genomic_DNA"/>
</dbReference>
<evidence type="ECO:0000256" key="14">
    <source>
        <dbReference type="ARBA" id="ARBA00047783"/>
    </source>
</evidence>
<dbReference type="RefSeq" id="WP_062485678.1">
    <property type="nucleotide sequence ID" value="NZ_KQ960952.1"/>
</dbReference>
<comment type="caution">
    <text evidence="19">The sequence shown here is derived from an EMBL/GenBank/DDBJ whole genome shotgun (WGS) entry which is preliminary data.</text>
</comment>
<dbReference type="Pfam" id="PF01746">
    <property type="entry name" value="tRNA_m1G_MT"/>
    <property type="match status" value="1"/>
</dbReference>
<feature type="domain" description="tRNA methyltransferase TRMD/TRM10-type" evidence="18">
    <location>
        <begin position="1"/>
        <end position="223"/>
    </location>
</feature>
<dbReference type="InterPro" id="IPR029026">
    <property type="entry name" value="tRNA_m1G_MTases_N"/>
</dbReference>
<dbReference type="EC" id="2.1.1.228" evidence="5 15"/>
<comment type="subcellular location">
    <subcellularLocation>
        <location evidence="2 15 17">Cytoplasm</location>
    </subcellularLocation>
</comment>
<feature type="binding site" evidence="15 16">
    <location>
        <position position="112"/>
    </location>
    <ligand>
        <name>S-adenosyl-L-methionine</name>
        <dbReference type="ChEBI" id="CHEBI:59789"/>
    </ligand>
</feature>
<keyword evidence="8 15" id="KW-0489">Methyltransferase</keyword>
<dbReference type="GO" id="GO:0005829">
    <property type="term" value="C:cytosol"/>
    <property type="evidence" value="ECO:0007669"/>
    <property type="project" value="TreeGrafter"/>
</dbReference>
<dbReference type="NCBIfam" id="NF000648">
    <property type="entry name" value="PRK00026.1"/>
    <property type="match status" value="1"/>
</dbReference>
<dbReference type="AlphaFoldDB" id="A0A134CF71"/>
<evidence type="ECO:0000256" key="11">
    <source>
        <dbReference type="ARBA" id="ARBA00022694"/>
    </source>
</evidence>
<evidence type="ECO:0000256" key="17">
    <source>
        <dbReference type="RuleBase" id="RU003464"/>
    </source>
</evidence>
<dbReference type="InterPro" id="IPR002649">
    <property type="entry name" value="tRNA_m1G_MeTrfase_TrmD"/>
</dbReference>
<keyword evidence="10 15" id="KW-0949">S-adenosyl-L-methionine</keyword>
<dbReference type="Proteomes" id="UP000070160">
    <property type="component" value="Unassembled WGS sequence"/>
</dbReference>
<evidence type="ECO:0000256" key="9">
    <source>
        <dbReference type="ARBA" id="ARBA00022679"/>
    </source>
</evidence>
<reference evidence="20" key="1">
    <citation type="submission" date="2016-01" db="EMBL/GenBank/DDBJ databases">
        <authorList>
            <person name="Mitreva M."/>
            <person name="Pepin K.H."/>
            <person name="Mihindukulasuriya K.A."/>
            <person name="Fulton R."/>
            <person name="Fronick C."/>
            <person name="O'Laughlin M."/>
            <person name="Miner T."/>
            <person name="Herter B."/>
            <person name="Rosa B.A."/>
            <person name="Cordes M."/>
            <person name="Tomlinson C."/>
            <person name="Wollam A."/>
            <person name="Palsikar V.B."/>
            <person name="Mardis E.R."/>
            <person name="Wilson R.K."/>
        </authorList>
    </citation>
    <scope>NUCLEOTIDE SEQUENCE [LARGE SCALE GENOMIC DNA]</scope>
    <source>
        <strain evidence="20">KA00182</strain>
    </source>
</reference>
<dbReference type="Gene3D" id="1.10.1270.20">
    <property type="entry name" value="tRNA(m1g37)methyltransferase, domain 2"/>
    <property type="match status" value="1"/>
</dbReference>
<dbReference type="InterPro" id="IPR029028">
    <property type="entry name" value="Alpha/beta_knot_MTases"/>
</dbReference>
<evidence type="ECO:0000256" key="15">
    <source>
        <dbReference type="HAMAP-Rule" id="MF_00605"/>
    </source>
</evidence>
<dbReference type="PATRIC" id="fig|1588748.3.peg.906"/>
<name>A0A134CF71_9FIRM</name>
<evidence type="ECO:0000256" key="10">
    <source>
        <dbReference type="ARBA" id="ARBA00022691"/>
    </source>
</evidence>
<dbReference type="GO" id="GO:0002939">
    <property type="term" value="P:tRNA N1-guanine methylation"/>
    <property type="evidence" value="ECO:0007669"/>
    <property type="project" value="TreeGrafter"/>
</dbReference>
<dbReference type="Gene3D" id="3.40.1280.10">
    <property type="match status" value="1"/>
</dbReference>
<comment type="similarity">
    <text evidence="3 15 17">Belongs to the RNA methyltransferase TrmD family.</text>
</comment>
<evidence type="ECO:0000256" key="6">
    <source>
        <dbReference type="ARBA" id="ARBA00014679"/>
    </source>
</evidence>
<dbReference type="PANTHER" id="PTHR46417:SF1">
    <property type="entry name" value="TRNA (GUANINE-N(1)-)-METHYLTRANSFERASE"/>
    <property type="match status" value="1"/>
</dbReference>
<evidence type="ECO:0000256" key="7">
    <source>
        <dbReference type="ARBA" id="ARBA00022490"/>
    </source>
</evidence>
<comment type="subunit">
    <text evidence="4 15 17">Homodimer.</text>
</comment>
<dbReference type="FunFam" id="3.40.1280.10:FF:000001">
    <property type="entry name" value="tRNA (guanine-N(1)-)-methyltransferase"/>
    <property type="match status" value="1"/>
</dbReference>
<evidence type="ECO:0000313" key="20">
    <source>
        <dbReference type="Proteomes" id="UP000070160"/>
    </source>
</evidence>
<comment type="function">
    <text evidence="1 15 17">Specifically methylates guanosine-37 in various tRNAs.</text>
</comment>
<keyword evidence="11 15" id="KW-0819">tRNA processing</keyword>
<feature type="binding site" evidence="15 16">
    <location>
        <begin position="132"/>
        <end position="137"/>
    </location>
    <ligand>
        <name>S-adenosyl-L-methionine</name>
        <dbReference type="ChEBI" id="CHEBI:59789"/>
    </ligand>
</feature>
<evidence type="ECO:0000256" key="3">
    <source>
        <dbReference type="ARBA" id="ARBA00007630"/>
    </source>
</evidence>
<dbReference type="GO" id="GO:0052906">
    <property type="term" value="F:tRNA (guanine(37)-N1)-methyltransferase activity"/>
    <property type="evidence" value="ECO:0007669"/>
    <property type="project" value="UniProtKB-UniRule"/>
</dbReference>
<keyword evidence="7 15" id="KW-0963">Cytoplasm</keyword>
<evidence type="ECO:0000256" key="8">
    <source>
        <dbReference type="ARBA" id="ARBA00022603"/>
    </source>
</evidence>